<accession>A0AAV9BRT0</accession>
<evidence type="ECO:0000313" key="4">
    <source>
        <dbReference type="Proteomes" id="UP001179952"/>
    </source>
</evidence>
<reference evidence="3" key="1">
    <citation type="journal article" date="2023" name="Nat. Commun.">
        <title>Diploid and tetraploid genomes of Acorus and the evolution of monocots.</title>
        <authorList>
            <person name="Ma L."/>
            <person name="Liu K.W."/>
            <person name="Li Z."/>
            <person name="Hsiao Y.Y."/>
            <person name="Qi Y."/>
            <person name="Fu T."/>
            <person name="Tang G.D."/>
            <person name="Zhang D."/>
            <person name="Sun W.H."/>
            <person name="Liu D.K."/>
            <person name="Li Y."/>
            <person name="Chen G.Z."/>
            <person name="Liu X.D."/>
            <person name="Liao X.Y."/>
            <person name="Jiang Y.T."/>
            <person name="Yu X."/>
            <person name="Hao Y."/>
            <person name="Huang J."/>
            <person name="Zhao X.W."/>
            <person name="Ke S."/>
            <person name="Chen Y.Y."/>
            <person name="Wu W.L."/>
            <person name="Hsu J.L."/>
            <person name="Lin Y.F."/>
            <person name="Huang M.D."/>
            <person name="Li C.Y."/>
            <person name="Huang L."/>
            <person name="Wang Z.W."/>
            <person name="Zhao X."/>
            <person name="Zhong W.Y."/>
            <person name="Peng D.H."/>
            <person name="Ahmad S."/>
            <person name="Lan S."/>
            <person name="Zhang J.S."/>
            <person name="Tsai W.C."/>
            <person name="Van de Peer Y."/>
            <person name="Liu Z.J."/>
        </authorList>
    </citation>
    <scope>NUCLEOTIDE SEQUENCE</scope>
    <source>
        <strain evidence="3">SCP</strain>
    </source>
</reference>
<reference evidence="3" key="2">
    <citation type="submission" date="2023-06" db="EMBL/GenBank/DDBJ databases">
        <authorList>
            <person name="Ma L."/>
            <person name="Liu K.-W."/>
            <person name="Li Z."/>
            <person name="Hsiao Y.-Y."/>
            <person name="Qi Y."/>
            <person name="Fu T."/>
            <person name="Tang G."/>
            <person name="Zhang D."/>
            <person name="Sun W.-H."/>
            <person name="Liu D.-K."/>
            <person name="Li Y."/>
            <person name="Chen G.-Z."/>
            <person name="Liu X.-D."/>
            <person name="Liao X.-Y."/>
            <person name="Jiang Y.-T."/>
            <person name="Yu X."/>
            <person name="Hao Y."/>
            <person name="Huang J."/>
            <person name="Zhao X.-W."/>
            <person name="Ke S."/>
            <person name="Chen Y.-Y."/>
            <person name="Wu W.-L."/>
            <person name="Hsu J.-L."/>
            <person name="Lin Y.-F."/>
            <person name="Huang M.-D."/>
            <person name="Li C.-Y."/>
            <person name="Huang L."/>
            <person name="Wang Z.-W."/>
            <person name="Zhao X."/>
            <person name="Zhong W.-Y."/>
            <person name="Peng D.-H."/>
            <person name="Ahmad S."/>
            <person name="Lan S."/>
            <person name="Zhang J.-S."/>
            <person name="Tsai W.-C."/>
            <person name="Van De Peer Y."/>
            <person name="Liu Z.-J."/>
        </authorList>
    </citation>
    <scope>NUCLEOTIDE SEQUENCE</scope>
    <source>
        <strain evidence="3">SCP</strain>
        <tissue evidence="3">Leaves</tissue>
    </source>
</reference>
<dbReference type="AlphaFoldDB" id="A0AAV9BRT0"/>
<evidence type="ECO:0000313" key="3">
    <source>
        <dbReference type="EMBL" id="KAK1278569.1"/>
    </source>
</evidence>
<name>A0AAV9BRT0_ACOGR</name>
<keyword evidence="2" id="KW-0812">Transmembrane</keyword>
<keyword evidence="2" id="KW-1133">Transmembrane helix</keyword>
<gene>
    <name evidence="3" type="ORF">QJS04_geneDACA021135</name>
</gene>
<feature type="compositionally biased region" description="Polar residues" evidence="1">
    <location>
        <begin position="16"/>
        <end position="36"/>
    </location>
</feature>
<evidence type="ECO:0000256" key="1">
    <source>
        <dbReference type="SAM" id="MobiDB-lite"/>
    </source>
</evidence>
<dbReference type="Proteomes" id="UP001179952">
    <property type="component" value="Unassembled WGS sequence"/>
</dbReference>
<keyword evidence="2" id="KW-0472">Membrane</keyword>
<organism evidence="3 4">
    <name type="scientific">Acorus gramineus</name>
    <name type="common">Dwarf sweet flag</name>
    <dbReference type="NCBI Taxonomy" id="55184"/>
    <lineage>
        <taxon>Eukaryota</taxon>
        <taxon>Viridiplantae</taxon>
        <taxon>Streptophyta</taxon>
        <taxon>Embryophyta</taxon>
        <taxon>Tracheophyta</taxon>
        <taxon>Spermatophyta</taxon>
        <taxon>Magnoliopsida</taxon>
        <taxon>Liliopsida</taxon>
        <taxon>Acoraceae</taxon>
        <taxon>Acorus</taxon>
    </lineage>
</organism>
<sequence>MLFTMGATKIWGGSVGDSTEQGTPISQMSEEQPNSSMPPLVVFLTTSSKCYSSYRSLVVIYVSLFGLLAIFGAFLAVLKFLGFFDRNRVISDC</sequence>
<comment type="caution">
    <text evidence="3">The sequence shown here is derived from an EMBL/GenBank/DDBJ whole genome shotgun (WGS) entry which is preliminary data.</text>
</comment>
<feature type="region of interest" description="Disordered" evidence="1">
    <location>
        <begin position="13"/>
        <end position="36"/>
    </location>
</feature>
<protein>
    <submittedName>
        <fullName evidence="3">Uncharacterized protein</fullName>
    </submittedName>
</protein>
<dbReference type="EMBL" id="JAUJYN010000002">
    <property type="protein sequence ID" value="KAK1278569.1"/>
    <property type="molecule type" value="Genomic_DNA"/>
</dbReference>
<keyword evidence="4" id="KW-1185">Reference proteome</keyword>
<evidence type="ECO:0000256" key="2">
    <source>
        <dbReference type="SAM" id="Phobius"/>
    </source>
</evidence>
<feature type="transmembrane region" description="Helical" evidence="2">
    <location>
        <begin position="58"/>
        <end position="78"/>
    </location>
</feature>
<proteinExistence type="predicted"/>